<evidence type="ECO:0000313" key="1">
    <source>
        <dbReference type="EMBL" id="AEG72849.1"/>
    </source>
</evidence>
<dbReference type="KEGG" id="mhf:MHF_0577"/>
<protein>
    <submittedName>
        <fullName evidence="1">Uncharacterized protein</fullName>
    </submittedName>
</protein>
<dbReference type="BioCyc" id="MHAE859194:G1GR7-568-MONOMER"/>
<reference evidence="1 2" key="1">
    <citation type="journal article" date="2011" name="J. Bacteriol.">
        <title>Complete genome sequences of two hemotropic Mycoplasmas, Mycoplasma haemofelis strain Ohio2 and Mycoplasma suis strain Illinois.</title>
        <authorList>
            <person name="Messick J.B."/>
            <person name="Santos A.P."/>
            <person name="Guimaraes A.M."/>
        </authorList>
    </citation>
    <scope>NUCLEOTIDE SEQUENCE [LARGE SCALE GENOMIC DNA]</scope>
    <source>
        <strain evidence="1 2">Ohio2</strain>
    </source>
</reference>
<accession>F6FI01</accession>
<dbReference type="STRING" id="859194.MHF_0577"/>
<reference key="2">
    <citation type="submission" date="2011-05" db="EMBL/GenBank/DDBJ databases">
        <title>The Genome of Mycoplasma haemofelis Strain Ohio2, a pathogenic hemoplasma of the cat.</title>
        <authorList>
            <person name="Santos A.P."/>
            <person name="Guimaraes A.M.S."/>
            <person name="SanMiguel P.J."/>
            <person name="Martin S.W."/>
            <person name="Messick J.B."/>
        </authorList>
    </citation>
    <scope>NUCLEOTIDE SEQUENCE</scope>
    <source>
        <strain>Ohio2</strain>
    </source>
</reference>
<dbReference type="HOGENOM" id="CLU_114919_0_0_14"/>
<proteinExistence type="predicted"/>
<evidence type="ECO:0000313" key="2">
    <source>
        <dbReference type="Proteomes" id="UP000007952"/>
    </source>
</evidence>
<dbReference type="AlphaFoldDB" id="F6FI01"/>
<gene>
    <name evidence="1" type="ordered locus">MHF_0577</name>
</gene>
<name>F6FI01_MYCHI</name>
<dbReference type="Proteomes" id="UP000007952">
    <property type="component" value="Chromosome"/>
</dbReference>
<organism evidence="1 2">
    <name type="scientific">Mycoplasma haemofelis (strain Ohio2)</name>
    <dbReference type="NCBI Taxonomy" id="859194"/>
    <lineage>
        <taxon>Bacteria</taxon>
        <taxon>Bacillati</taxon>
        <taxon>Mycoplasmatota</taxon>
        <taxon>Mollicutes</taxon>
        <taxon>Mycoplasmataceae</taxon>
        <taxon>Mycoplasma</taxon>
    </lineage>
</organism>
<dbReference type="EMBL" id="CP002808">
    <property type="protein sequence ID" value="AEG72849.1"/>
    <property type="molecule type" value="Genomic_DNA"/>
</dbReference>
<sequence>MPSKTAIASLTAAGAGGSALGGFYLYRNSGSDTKETLSSLLSKDKDRVILVSSDDRHSKAFDALVTEYSTVSDLRIPSSFLGSGTLTKDKLIGFCDSYGQSKDASGFEMYKRWCSRNNLRSQMNSLQGKKWIDSGDKKDWTTPKGLYEDNLQIPVAQGSGNIQKSSLKEEDLMTYCSKSSSLVFTSAEDDYYKRVEKYCVTSATQGVG</sequence>